<comment type="similarity">
    <text evidence="1">Belongs to the leucine-binding protein family.</text>
</comment>
<dbReference type="SUPFAM" id="SSF53822">
    <property type="entry name" value="Periplasmic binding protein-like I"/>
    <property type="match status" value="1"/>
</dbReference>
<dbReference type="Proteomes" id="UP001183414">
    <property type="component" value="Unassembled WGS sequence"/>
</dbReference>
<keyword evidence="6" id="KW-1185">Reference proteome</keyword>
<accession>A0ABU2NRU0</accession>
<dbReference type="Gene3D" id="3.40.50.2300">
    <property type="match status" value="2"/>
</dbReference>
<keyword evidence="2" id="KW-0732">Signal</keyword>
<evidence type="ECO:0000313" key="5">
    <source>
        <dbReference type="EMBL" id="MDT0379311.1"/>
    </source>
</evidence>
<dbReference type="Pfam" id="PF13458">
    <property type="entry name" value="Peripla_BP_6"/>
    <property type="match status" value="1"/>
</dbReference>
<reference evidence="6" key="1">
    <citation type="submission" date="2023-07" db="EMBL/GenBank/DDBJ databases">
        <title>30 novel species of actinomycetes from the DSMZ collection.</title>
        <authorList>
            <person name="Nouioui I."/>
        </authorList>
    </citation>
    <scope>NUCLEOTIDE SEQUENCE [LARGE SCALE GENOMIC DNA]</scope>
    <source>
        <strain evidence="6">DSM 42041</strain>
    </source>
</reference>
<evidence type="ECO:0000259" key="4">
    <source>
        <dbReference type="Pfam" id="PF13458"/>
    </source>
</evidence>
<evidence type="ECO:0000313" key="6">
    <source>
        <dbReference type="Proteomes" id="UP001183414"/>
    </source>
</evidence>
<proteinExistence type="inferred from homology"/>
<dbReference type="EMBL" id="JAVREQ010000008">
    <property type="protein sequence ID" value="MDT0379311.1"/>
    <property type="molecule type" value="Genomic_DNA"/>
</dbReference>
<dbReference type="InterPro" id="IPR028081">
    <property type="entry name" value="Leu-bd"/>
</dbReference>
<evidence type="ECO:0000256" key="1">
    <source>
        <dbReference type="ARBA" id="ARBA00010062"/>
    </source>
</evidence>
<organism evidence="5 6">
    <name type="scientific">Streptomyces hazeniae</name>
    <dbReference type="NCBI Taxonomy" id="3075538"/>
    <lineage>
        <taxon>Bacteria</taxon>
        <taxon>Bacillati</taxon>
        <taxon>Actinomycetota</taxon>
        <taxon>Actinomycetes</taxon>
        <taxon>Kitasatosporales</taxon>
        <taxon>Streptomycetaceae</taxon>
        <taxon>Streptomyces</taxon>
    </lineage>
</organism>
<feature type="domain" description="Leucine-binding protein" evidence="4">
    <location>
        <begin position="79"/>
        <end position="398"/>
    </location>
</feature>
<comment type="caution">
    <text evidence="5">The sequence shown here is derived from an EMBL/GenBank/DDBJ whole genome shotgun (WGS) entry which is preliminary data.</text>
</comment>
<feature type="region of interest" description="Disordered" evidence="3">
    <location>
        <begin position="1"/>
        <end position="24"/>
    </location>
</feature>
<evidence type="ECO:0000256" key="2">
    <source>
        <dbReference type="ARBA" id="ARBA00022729"/>
    </source>
</evidence>
<gene>
    <name evidence="5" type="ORF">RM572_11090</name>
</gene>
<dbReference type="InterPro" id="IPR028082">
    <property type="entry name" value="Peripla_BP_I"/>
</dbReference>
<dbReference type="RefSeq" id="WP_311673107.1">
    <property type="nucleotide sequence ID" value="NZ_JAVREQ010000008.1"/>
</dbReference>
<feature type="compositionally biased region" description="Basic residues" evidence="3">
    <location>
        <begin position="1"/>
        <end position="14"/>
    </location>
</feature>
<protein>
    <submittedName>
        <fullName evidence="5">ABC transporter substrate-binding protein</fullName>
    </submittedName>
</protein>
<name>A0ABU2NRU0_9ACTN</name>
<sequence length="455" mass="47981">MTARSRFRRFHPRRPCSAAPRSPRHPLRVRLRRYTALAATAALSGPLLSGCGLLPGEARADDEAVKVMTWAPQDTHAADMAGMTAMAQAYARWINASGGVAGRRLEVLTCDERNDRLAAARCADRAADEDVVAVVGSYSRHGHTFMPPLEGAGIPYLGGFGVADDEFESPLSYPVNGGLPVLAAGNGRQLAAGGCTDVTLVRPDTVGGDQLVPLLDAGLRDGGAGAAAPVRDVAAPEDATSYLPSARRALDGAEAATASGAGTPCVTAVLGGRTDTFFDSFRRLAPEDAGVATASVLGSIRQNLVDSTGGAASSLEGAYATGWYPTADDPRWGPMRRVVREHAFGDDRIDPDDPGVRTTWIAYTVLRAALEEIGPDTPVTARSLRAVLDEGPAFSTGGLTPKLRWQYDDLLSAADFPRIVNTSVTYQRVRDGRLVSVHDGFVDVEKSLQADDDLG</sequence>
<evidence type="ECO:0000256" key="3">
    <source>
        <dbReference type="SAM" id="MobiDB-lite"/>
    </source>
</evidence>